<dbReference type="Proteomes" id="UP000655044">
    <property type="component" value="Unassembled WGS sequence"/>
</dbReference>
<dbReference type="RefSeq" id="WP_189243677.1">
    <property type="nucleotide sequence ID" value="NZ_BMQP01000047.1"/>
</dbReference>
<accession>A0A8J3S8J0</accession>
<gene>
    <name evidence="1" type="ORF">Pro02_63890</name>
</gene>
<keyword evidence="2" id="KW-1185">Reference proteome</keyword>
<reference evidence="1" key="1">
    <citation type="submission" date="2021-01" db="EMBL/GenBank/DDBJ databases">
        <title>Whole genome shotgun sequence of Planobispora rosea NBRC 15558.</title>
        <authorList>
            <person name="Komaki H."/>
            <person name="Tamura T."/>
        </authorList>
    </citation>
    <scope>NUCLEOTIDE SEQUENCE</scope>
    <source>
        <strain evidence="1">NBRC 15558</strain>
    </source>
</reference>
<organism evidence="1 2">
    <name type="scientific">Planobispora rosea</name>
    <dbReference type="NCBI Taxonomy" id="35762"/>
    <lineage>
        <taxon>Bacteria</taxon>
        <taxon>Bacillati</taxon>
        <taxon>Actinomycetota</taxon>
        <taxon>Actinomycetes</taxon>
        <taxon>Streptosporangiales</taxon>
        <taxon>Streptosporangiaceae</taxon>
        <taxon>Planobispora</taxon>
    </lineage>
</organism>
<comment type="caution">
    <text evidence="1">The sequence shown here is derived from an EMBL/GenBank/DDBJ whole genome shotgun (WGS) entry which is preliminary data.</text>
</comment>
<protein>
    <submittedName>
        <fullName evidence="1">Uncharacterized protein</fullName>
    </submittedName>
</protein>
<evidence type="ECO:0000313" key="1">
    <source>
        <dbReference type="EMBL" id="GIH87981.1"/>
    </source>
</evidence>
<dbReference type="EMBL" id="BOOI01000070">
    <property type="protein sequence ID" value="GIH87981.1"/>
    <property type="molecule type" value="Genomic_DNA"/>
</dbReference>
<dbReference type="AlphaFoldDB" id="A0A8J3S8J0"/>
<name>A0A8J3S8J0_PLARO</name>
<proteinExistence type="predicted"/>
<sequence length="103" mass="11353">MRDPRAAVIKVSTAAHAAGFAVSEHESHRSVFLELKRSGLSIEVRFVIKNLATWYACFYNAEIDRGTGGEPEICWAMRDLLALLAAPDPAGRTDAIEQPDILR</sequence>
<evidence type="ECO:0000313" key="2">
    <source>
        <dbReference type="Proteomes" id="UP000655044"/>
    </source>
</evidence>